<dbReference type="EMBL" id="VDMD01000001">
    <property type="protein sequence ID" value="TRM68996.1"/>
    <property type="molecule type" value="Genomic_DNA"/>
</dbReference>
<feature type="compositionally biased region" description="Gly residues" evidence="1">
    <location>
        <begin position="300"/>
        <end position="310"/>
    </location>
</feature>
<feature type="region of interest" description="Disordered" evidence="1">
    <location>
        <begin position="242"/>
        <end position="324"/>
    </location>
</feature>
<comment type="caution">
    <text evidence="2">The sequence shown here is derived from an EMBL/GenBank/DDBJ whole genome shotgun (WGS) entry which is preliminary data.</text>
</comment>
<evidence type="ECO:0000313" key="3">
    <source>
        <dbReference type="Proteomes" id="UP000320762"/>
    </source>
</evidence>
<feature type="region of interest" description="Disordered" evidence="1">
    <location>
        <begin position="203"/>
        <end position="222"/>
    </location>
</feature>
<dbReference type="Proteomes" id="UP000320762">
    <property type="component" value="Unassembled WGS sequence"/>
</dbReference>
<evidence type="ECO:0000313" key="2">
    <source>
        <dbReference type="EMBL" id="TRM68996.1"/>
    </source>
</evidence>
<proteinExistence type="predicted"/>
<keyword evidence="3" id="KW-1185">Reference proteome</keyword>
<evidence type="ECO:0000256" key="1">
    <source>
        <dbReference type="SAM" id="MobiDB-lite"/>
    </source>
</evidence>
<dbReference type="OrthoDB" id="10267372at2759"/>
<sequence length="363" mass="38408">MHATQSPASFATYAAARYDHMTSDLATLFTLPYNTPSSLESQDRLDEEFDTLSAIGCAELAILYLPRHQRLVTSRPMKIKSRPPLTVEQVLETAGGVKPSPAVKPKLAVHRDAVDPQESTAKSTSALRQPLLSKNLNIAKTAAPAKREKAAPKSDKPLPTAEQIIQRAREQEAAEDAALRAFYAKFPELAALKAAIRQPEPATGLLTPPATPPAASRVAHSPVANSTADAQCVAPLAEVAAPQSRLAKRKPMAPTTPVSAPLKASSKIPREASSRIPRAAAKKRKENDVPKAGRKSKADGGLGLAGGLGGNTNNASGLNKENGEAVGKSCYPTYAPTKYGAQPVLGRKRQHSAIIGRPTARIL</sequence>
<reference evidence="2 3" key="1">
    <citation type="journal article" date="2019" name="New Phytol.">
        <title>Comparative genomics reveals unique wood-decay strategies and fruiting body development in the Schizophyllaceae.</title>
        <authorList>
            <person name="Almasi E."/>
            <person name="Sahu N."/>
            <person name="Krizsan K."/>
            <person name="Balint B."/>
            <person name="Kovacs G.M."/>
            <person name="Kiss B."/>
            <person name="Cseklye J."/>
            <person name="Drula E."/>
            <person name="Henrissat B."/>
            <person name="Nagy I."/>
            <person name="Chovatia M."/>
            <person name="Adam C."/>
            <person name="LaButti K."/>
            <person name="Lipzen A."/>
            <person name="Riley R."/>
            <person name="Grigoriev I.V."/>
            <person name="Nagy L.G."/>
        </authorList>
    </citation>
    <scope>NUCLEOTIDE SEQUENCE [LARGE SCALE GENOMIC DNA]</scope>
    <source>
        <strain evidence="2 3">NL-1724</strain>
    </source>
</reference>
<feature type="region of interest" description="Disordered" evidence="1">
    <location>
        <begin position="338"/>
        <end position="363"/>
    </location>
</feature>
<dbReference type="AlphaFoldDB" id="A0A550CW22"/>
<accession>A0A550CW22</accession>
<gene>
    <name evidence="2" type="ORF">BD626DRAFT_562812</name>
</gene>
<name>A0A550CW22_9AGAR</name>
<organism evidence="2 3">
    <name type="scientific">Schizophyllum amplum</name>
    <dbReference type="NCBI Taxonomy" id="97359"/>
    <lineage>
        <taxon>Eukaryota</taxon>
        <taxon>Fungi</taxon>
        <taxon>Dikarya</taxon>
        <taxon>Basidiomycota</taxon>
        <taxon>Agaricomycotina</taxon>
        <taxon>Agaricomycetes</taxon>
        <taxon>Agaricomycetidae</taxon>
        <taxon>Agaricales</taxon>
        <taxon>Schizophyllaceae</taxon>
        <taxon>Schizophyllum</taxon>
    </lineage>
</organism>
<protein>
    <submittedName>
        <fullName evidence="2">Uncharacterized protein</fullName>
    </submittedName>
</protein>